<accession>A0AAW1DHD0</accession>
<evidence type="ECO:0000313" key="3">
    <source>
        <dbReference type="Proteomes" id="UP001461498"/>
    </source>
</evidence>
<protein>
    <submittedName>
        <fullName evidence="2">Uncharacterized protein</fullName>
    </submittedName>
</protein>
<dbReference type="EMBL" id="JAPXFL010000002">
    <property type="protein sequence ID" value="KAK9510394.1"/>
    <property type="molecule type" value="Genomic_DNA"/>
</dbReference>
<organism evidence="2 3">
    <name type="scientific">Rhynocoris fuscipes</name>
    <dbReference type="NCBI Taxonomy" id="488301"/>
    <lineage>
        <taxon>Eukaryota</taxon>
        <taxon>Metazoa</taxon>
        <taxon>Ecdysozoa</taxon>
        <taxon>Arthropoda</taxon>
        <taxon>Hexapoda</taxon>
        <taxon>Insecta</taxon>
        <taxon>Pterygota</taxon>
        <taxon>Neoptera</taxon>
        <taxon>Paraneoptera</taxon>
        <taxon>Hemiptera</taxon>
        <taxon>Heteroptera</taxon>
        <taxon>Panheteroptera</taxon>
        <taxon>Cimicomorpha</taxon>
        <taxon>Reduviidae</taxon>
        <taxon>Harpactorinae</taxon>
        <taxon>Harpactorini</taxon>
        <taxon>Rhynocoris</taxon>
    </lineage>
</organism>
<proteinExistence type="predicted"/>
<feature type="chain" id="PRO_5043340240" evidence="1">
    <location>
        <begin position="22"/>
        <end position="148"/>
    </location>
</feature>
<name>A0AAW1DHD0_9HEMI</name>
<feature type="signal peptide" evidence="1">
    <location>
        <begin position="1"/>
        <end position="21"/>
    </location>
</feature>
<comment type="caution">
    <text evidence="2">The sequence shown here is derived from an EMBL/GenBank/DDBJ whole genome shotgun (WGS) entry which is preliminary data.</text>
</comment>
<sequence length="148" mass="16613">MFMKSGLLLIILAIGFIGSNCFDLRILDIILGTATNNLPLILDRIDLSKIKCPNTIPRQCPICECPKQTTKECENSKSLDNSVVSNKNVGEYKYIVESKPQVLETPVWNPEIVSLEDVPDTDSIKETRSIYTLLPNGIELPIPRRVNR</sequence>
<dbReference type="AlphaFoldDB" id="A0AAW1DHD0"/>
<gene>
    <name evidence="2" type="ORF">O3M35_005189</name>
</gene>
<keyword evidence="3" id="KW-1185">Reference proteome</keyword>
<evidence type="ECO:0000256" key="1">
    <source>
        <dbReference type="SAM" id="SignalP"/>
    </source>
</evidence>
<reference evidence="2 3" key="1">
    <citation type="submission" date="2022-12" db="EMBL/GenBank/DDBJ databases">
        <title>Chromosome-level genome assembly of true bugs.</title>
        <authorList>
            <person name="Ma L."/>
            <person name="Li H."/>
        </authorList>
    </citation>
    <scope>NUCLEOTIDE SEQUENCE [LARGE SCALE GENOMIC DNA]</scope>
    <source>
        <strain evidence="2">Lab_2022b</strain>
    </source>
</reference>
<keyword evidence="1" id="KW-0732">Signal</keyword>
<evidence type="ECO:0000313" key="2">
    <source>
        <dbReference type="EMBL" id="KAK9510394.1"/>
    </source>
</evidence>
<dbReference type="Proteomes" id="UP001461498">
    <property type="component" value="Unassembled WGS sequence"/>
</dbReference>